<reference evidence="2 3" key="1">
    <citation type="submission" date="2020-08" db="EMBL/GenBank/DDBJ databases">
        <title>Sphingobacterium sp. DN04309 isolated from aquaculture water.</title>
        <authorList>
            <person name="Zhang M."/>
        </authorList>
    </citation>
    <scope>NUCLEOTIDE SEQUENCE [LARGE SCALE GENOMIC DNA]</scope>
    <source>
        <strain evidence="2 3">DN04309</strain>
    </source>
</reference>
<organism evidence="2 3">
    <name type="scientific">Sphingobacterium litopenaei</name>
    <dbReference type="NCBI Taxonomy" id="2763500"/>
    <lineage>
        <taxon>Bacteria</taxon>
        <taxon>Pseudomonadati</taxon>
        <taxon>Bacteroidota</taxon>
        <taxon>Sphingobacteriia</taxon>
        <taxon>Sphingobacteriales</taxon>
        <taxon>Sphingobacteriaceae</taxon>
        <taxon>Sphingobacterium</taxon>
    </lineage>
</organism>
<keyword evidence="3" id="KW-1185">Reference proteome</keyword>
<proteinExistence type="predicted"/>
<sequence>MRKQLVQYILSVILLACFAYKMTSAVTQAISQEIEILDSFSTEKETKEIEKMNEIEVFIQSNFNFLFTSTSLKLDFYERKSSLPFRYFQMHYPPPNAKA</sequence>
<evidence type="ECO:0000313" key="3">
    <source>
        <dbReference type="Proteomes" id="UP000651271"/>
    </source>
</evidence>
<dbReference type="PROSITE" id="PS51257">
    <property type="entry name" value="PROKAR_LIPOPROTEIN"/>
    <property type="match status" value="1"/>
</dbReference>
<dbReference type="Proteomes" id="UP000651271">
    <property type="component" value="Unassembled WGS sequence"/>
</dbReference>
<dbReference type="EMBL" id="JACOIJ010000003">
    <property type="protein sequence ID" value="MBD1428550.1"/>
    <property type="molecule type" value="Genomic_DNA"/>
</dbReference>
<keyword evidence="1" id="KW-0732">Signal</keyword>
<feature type="chain" id="PRO_5045992200" evidence="1">
    <location>
        <begin position="26"/>
        <end position="99"/>
    </location>
</feature>
<evidence type="ECO:0000256" key="1">
    <source>
        <dbReference type="SAM" id="SignalP"/>
    </source>
</evidence>
<name>A0ABR7YB82_9SPHI</name>
<protein>
    <submittedName>
        <fullName evidence="2">Uncharacterized protein</fullName>
    </submittedName>
</protein>
<evidence type="ECO:0000313" key="2">
    <source>
        <dbReference type="EMBL" id="MBD1428550.1"/>
    </source>
</evidence>
<feature type="signal peptide" evidence="1">
    <location>
        <begin position="1"/>
        <end position="25"/>
    </location>
</feature>
<dbReference type="RefSeq" id="WP_190301404.1">
    <property type="nucleotide sequence ID" value="NZ_JACOIJ010000003.1"/>
</dbReference>
<accession>A0ABR7YB82</accession>
<comment type="caution">
    <text evidence="2">The sequence shown here is derived from an EMBL/GenBank/DDBJ whole genome shotgun (WGS) entry which is preliminary data.</text>
</comment>
<gene>
    <name evidence="2" type="ORF">H8B04_03020</name>
</gene>